<accession>A0A427TRM1</accession>
<dbReference type="Proteomes" id="UP000279911">
    <property type="component" value="Unassembled WGS sequence"/>
</dbReference>
<name>A0A427TRM1_9BACI</name>
<organism evidence="1 2">
    <name type="scientific">Mesobacillus subterraneus</name>
    <dbReference type="NCBI Taxonomy" id="285983"/>
    <lineage>
        <taxon>Bacteria</taxon>
        <taxon>Bacillati</taxon>
        <taxon>Bacillota</taxon>
        <taxon>Bacilli</taxon>
        <taxon>Bacillales</taxon>
        <taxon>Bacillaceae</taxon>
        <taxon>Mesobacillus</taxon>
    </lineage>
</organism>
<dbReference type="OrthoDB" id="9125539at2"/>
<dbReference type="AlphaFoldDB" id="A0A427TRM1"/>
<evidence type="ECO:0000313" key="1">
    <source>
        <dbReference type="EMBL" id="RSD27060.1"/>
    </source>
</evidence>
<dbReference type="RefSeq" id="WP_125480051.1">
    <property type="nucleotide sequence ID" value="NZ_RSFW01000013.1"/>
</dbReference>
<evidence type="ECO:0000313" key="2">
    <source>
        <dbReference type="Proteomes" id="UP000279911"/>
    </source>
</evidence>
<sequence length="496" mass="54073">MSATVWKDQITAAGVEGFNHWKNQSIARQLDDIVRETLQKQQQQSGNFENALSNMIKMRQFLSEPNNILGSERTKHGEVAEHLEVHIRNAWAALKGQTEVATFNGVGRTAPEDFILDGIKYQSKFINGTNNTLKHVLEHFDKYQDRSMNYSIPKDQYKIIEMIKSGKAPEGLSDKSVRAILQKIEELERQTGRSFHDLVKPSVVDYSEAQLGTAGETVTKHQDQIIDENQKIQDQIEQDAKDRSKAVDAQKGPSVGEGVKVAGIAAAIAASLNTITVIYSKVKSGKKIQDFDRDDWTEVGLSSAKAGVKGGVTAGSIYALTNLTSLSTPFAGAVTSAAMGMTSLLTDLNKDKISMDEFVNQGQVLCLEAGIAATGGAIGQMLIPIPVLGSIIGTVTANFVWGFAKDNLGAREEELKKKMNAYTDSILQKVDHVYQEIITKINQTYAQFNSLIEAAFDVDANSAVLAAASVDLARETGVPESKILKNDVDLDAFFLG</sequence>
<proteinExistence type="predicted"/>
<protein>
    <submittedName>
        <fullName evidence="1">Uncharacterized protein</fullName>
    </submittedName>
</protein>
<comment type="caution">
    <text evidence="1">The sequence shown here is derived from an EMBL/GenBank/DDBJ whole genome shotgun (WGS) entry which is preliminary data.</text>
</comment>
<gene>
    <name evidence="1" type="ORF">EJA10_10985</name>
</gene>
<reference evidence="2" key="1">
    <citation type="submission" date="2018-12" db="EMBL/GenBank/DDBJ databases">
        <title>Bacillus chawlae sp. nov., Bacillus glennii sp. nov., and Bacillus saganii sp. nov. Isolated from the Vehicle Assembly Building at Kennedy Space Center where the Viking Spacecraft were Assembled.</title>
        <authorList>
            <person name="Seuylemezian A."/>
            <person name="Vaishampayan P."/>
        </authorList>
    </citation>
    <scope>NUCLEOTIDE SEQUENCE [LARGE SCALE GENOMIC DNA]</scope>
    <source>
        <strain evidence="2">DSM 13966</strain>
    </source>
</reference>
<dbReference type="EMBL" id="RSFW01000013">
    <property type="protein sequence ID" value="RSD27060.1"/>
    <property type="molecule type" value="Genomic_DNA"/>
</dbReference>